<dbReference type="InterPro" id="IPR012774">
    <property type="entry name" value="EctD"/>
</dbReference>
<feature type="region of interest" description="Disordered" evidence="11">
    <location>
        <begin position="18"/>
        <end position="38"/>
    </location>
</feature>
<evidence type="ECO:0000256" key="8">
    <source>
        <dbReference type="ARBA" id="ARBA00023004"/>
    </source>
</evidence>
<comment type="caution">
    <text evidence="12">The sequence shown here is derived from an EMBL/GenBank/DDBJ whole genome shotgun (WGS) entry which is preliminary data.</text>
</comment>
<feature type="region of interest" description="Disordered" evidence="11">
    <location>
        <begin position="276"/>
        <end position="308"/>
    </location>
</feature>
<comment type="subunit">
    <text evidence="4">Homodimer.</text>
</comment>
<comment type="function">
    <text evidence="2">Involved in the biosynthesis of 5-hydroxyectoine, called compatible solute, which helps organisms to survive extreme osmotic stress by acting as a highly soluble organic osmolyte. Catalyzes the 2-oxoglutarate-dependent selective hydroxylation of L-ectoine to yield (4S,5S)-5-hydroxyectoine.</text>
</comment>
<evidence type="ECO:0000256" key="7">
    <source>
        <dbReference type="ARBA" id="ARBA00023002"/>
    </source>
</evidence>
<dbReference type="GO" id="GO:0016491">
    <property type="term" value="F:oxidoreductase activity"/>
    <property type="evidence" value="ECO:0007669"/>
    <property type="project" value="UniProtKB-KW"/>
</dbReference>
<evidence type="ECO:0000256" key="2">
    <source>
        <dbReference type="ARBA" id="ARBA00004063"/>
    </source>
</evidence>
<dbReference type="Gene3D" id="2.60.120.620">
    <property type="entry name" value="q2cbj1_9rhob like domain"/>
    <property type="match status" value="1"/>
</dbReference>
<dbReference type="InterPro" id="IPR008775">
    <property type="entry name" value="Phytyl_CoA_dOase-like"/>
</dbReference>
<evidence type="ECO:0000256" key="11">
    <source>
        <dbReference type="SAM" id="MobiDB-lite"/>
    </source>
</evidence>
<evidence type="ECO:0000256" key="1">
    <source>
        <dbReference type="ARBA" id="ARBA00001954"/>
    </source>
</evidence>
<dbReference type="RefSeq" id="WP_374709320.1">
    <property type="nucleotide sequence ID" value="NZ_JAVDQG010000002.1"/>
</dbReference>
<sequence length="308" mass="35454">MQMNDWYPSRVDHQPRILKRKDPVLHGDEQSRNKGPFTPEQLDFFDKNGFLLLENFFSAEEVEGMKKDLDRLWKENRFNDSPEIIREPDSEAIRSIFDAHRKNERFNRLVRDSRITDRIAQLLGSDVYVHQFRINYKPGFTGKEFQWHSDFETWHVEDGMPRMRAVSCSILLTDNHSYNGPLMLIPGSHRHFVSCIGETPDNHFKHSLRKQEVGVPDPDSLTWLYKRGGIYTATGSAGSLLLFECNTMHGSAGNISPLPRSNVFFVFNSVENALEKPFSGQSPRPDFPGQPHAANPRAGQDKLIRTKV</sequence>
<dbReference type="EC" id="1.14.11.55" evidence="10"/>
<dbReference type="Pfam" id="PF05721">
    <property type="entry name" value="PhyH"/>
    <property type="match status" value="1"/>
</dbReference>
<dbReference type="SUPFAM" id="SSF51197">
    <property type="entry name" value="Clavaminate synthase-like"/>
    <property type="match status" value="1"/>
</dbReference>
<protein>
    <recommendedName>
        <fullName evidence="10">Ectoine hydroxylase</fullName>
        <ecNumber evidence="10">1.14.11.55</ecNumber>
    </recommendedName>
</protein>
<evidence type="ECO:0000313" key="13">
    <source>
        <dbReference type="Proteomes" id="UP001185012"/>
    </source>
</evidence>
<comment type="cofactor">
    <cofactor evidence="1">
        <name>Fe(2+)</name>
        <dbReference type="ChEBI" id="CHEBI:29033"/>
    </cofactor>
</comment>
<name>A0ABU1IK84_9BACL</name>
<accession>A0ABU1IK84</accession>
<evidence type="ECO:0000256" key="10">
    <source>
        <dbReference type="NCBIfam" id="TIGR02408"/>
    </source>
</evidence>
<comment type="catalytic activity">
    <reaction evidence="9">
        <text>L-ectoine + 2-oxoglutarate + O2 = 5-hydroxyectoine + succinate + CO2</text>
        <dbReference type="Rhea" id="RHEA:45740"/>
        <dbReference type="ChEBI" id="CHEBI:15379"/>
        <dbReference type="ChEBI" id="CHEBI:16526"/>
        <dbReference type="ChEBI" id="CHEBI:16810"/>
        <dbReference type="ChEBI" id="CHEBI:30031"/>
        <dbReference type="ChEBI" id="CHEBI:58515"/>
        <dbReference type="ChEBI" id="CHEBI:85413"/>
        <dbReference type="EC" id="1.14.11.55"/>
    </reaction>
</comment>
<dbReference type="PANTHER" id="PTHR20883:SF48">
    <property type="entry name" value="ECTOINE DIOXYGENASE"/>
    <property type="match status" value="1"/>
</dbReference>
<feature type="compositionally biased region" description="Basic and acidic residues" evidence="11">
    <location>
        <begin position="18"/>
        <end position="32"/>
    </location>
</feature>
<evidence type="ECO:0000256" key="3">
    <source>
        <dbReference type="ARBA" id="ARBA00007851"/>
    </source>
</evidence>
<evidence type="ECO:0000256" key="6">
    <source>
        <dbReference type="ARBA" id="ARBA00022964"/>
    </source>
</evidence>
<reference evidence="12 13" key="1">
    <citation type="submission" date="2023-07" db="EMBL/GenBank/DDBJ databases">
        <title>Genomic Encyclopedia of Type Strains, Phase IV (KMG-IV): sequencing the most valuable type-strain genomes for metagenomic binning, comparative biology and taxonomic classification.</title>
        <authorList>
            <person name="Goeker M."/>
        </authorList>
    </citation>
    <scope>NUCLEOTIDE SEQUENCE [LARGE SCALE GENOMIC DNA]</scope>
    <source>
        <strain evidence="12 13">DSM 45903</strain>
    </source>
</reference>
<keyword evidence="7 12" id="KW-0560">Oxidoreductase</keyword>
<comment type="similarity">
    <text evidence="3">Belongs to the PhyH family. EctD subfamily.</text>
</comment>
<keyword evidence="13" id="KW-1185">Reference proteome</keyword>
<dbReference type="PANTHER" id="PTHR20883">
    <property type="entry name" value="PHYTANOYL-COA DIOXYGENASE DOMAIN CONTAINING 1"/>
    <property type="match status" value="1"/>
</dbReference>
<gene>
    <name evidence="12" type="ORF">JOE21_001164</name>
</gene>
<evidence type="ECO:0000313" key="12">
    <source>
        <dbReference type="EMBL" id="MDR6225173.1"/>
    </source>
</evidence>
<keyword evidence="8" id="KW-0408">Iron</keyword>
<feature type="compositionally biased region" description="Basic and acidic residues" evidence="11">
    <location>
        <begin position="299"/>
        <end position="308"/>
    </location>
</feature>
<dbReference type="NCBIfam" id="TIGR02408">
    <property type="entry name" value="ectoine_ThpD"/>
    <property type="match status" value="1"/>
</dbReference>
<organism evidence="12 13">
    <name type="scientific">Desmospora profundinema</name>
    <dbReference type="NCBI Taxonomy" id="1571184"/>
    <lineage>
        <taxon>Bacteria</taxon>
        <taxon>Bacillati</taxon>
        <taxon>Bacillota</taxon>
        <taxon>Bacilli</taxon>
        <taxon>Bacillales</taxon>
        <taxon>Thermoactinomycetaceae</taxon>
        <taxon>Desmospora</taxon>
    </lineage>
</organism>
<keyword evidence="6" id="KW-0223">Dioxygenase</keyword>
<evidence type="ECO:0000256" key="9">
    <source>
        <dbReference type="ARBA" id="ARBA00049228"/>
    </source>
</evidence>
<evidence type="ECO:0000256" key="4">
    <source>
        <dbReference type="ARBA" id="ARBA00011738"/>
    </source>
</evidence>
<proteinExistence type="inferred from homology"/>
<evidence type="ECO:0000256" key="5">
    <source>
        <dbReference type="ARBA" id="ARBA00022723"/>
    </source>
</evidence>
<dbReference type="EMBL" id="JAVDQG010000002">
    <property type="protein sequence ID" value="MDR6225173.1"/>
    <property type="molecule type" value="Genomic_DNA"/>
</dbReference>
<dbReference type="Proteomes" id="UP001185012">
    <property type="component" value="Unassembled WGS sequence"/>
</dbReference>
<keyword evidence="5" id="KW-0479">Metal-binding</keyword>